<evidence type="ECO:0000256" key="3">
    <source>
        <dbReference type="SAM" id="MobiDB-lite"/>
    </source>
</evidence>
<dbReference type="EMBL" id="PFAK01000057">
    <property type="protein sequence ID" value="PIR96004.1"/>
    <property type="molecule type" value="Genomic_DNA"/>
</dbReference>
<dbReference type="GO" id="GO:0046872">
    <property type="term" value="F:metal ion binding"/>
    <property type="evidence" value="ECO:0007669"/>
    <property type="project" value="UniProtKB-KW"/>
</dbReference>
<evidence type="ECO:0000259" key="5">
    <source>
        <dbReference type="Pfam" id="PF13473"/>
    </source>
</evidence>
<evidence type="ECO:0000256" key="4">
    <source>
        <dbReference type="SAM" id="Phobius"/>
    </source>
</evidence>
<comment type="caution">
    <text evidence="6">The sequence shown here is derived from an EMBL/GenBank/DDBJ whole genome shotgun (WGS) entry which is preliminary data.</text>
</comment>
<proteinExistence type="predicted"/>
<organism evidence="6 7">
    <name type="scientific">Candidatus Doudnabacteria bacterium CG10_big_fil_rev_8_21_14_0_10_42_18</name>
    <dbReference type="NCBI Taxonomy" id="1974552"/>
    <lineage>
        <taxon>Bacteria</taxon>
        <taxon>Candidatus Doudnaibacteriota</taxon>
    </lineage>
</organism>
<dbReference type="InterPro" id="IPR033138">
    <property type="entry name" value="Cu_oxidase_CS"/>
</dbReference>
<feature type="compositionally biased region" description="Acidic residues" evidence="3">
    <location>
        <begin position="54"/>
        <end position="65"/>
    </location>
</feature>
<keyword evidence="2" id="KW-0186">Copper</keyword>
<name>A0A2H0VA87_9BACT</name>
<feature type="transmembrane region" description="Helical" evidence="4">
    <location>
        <begin position="16"/>
        <end position="35"/>
    </location>
</feature>
<evidence type="ECO:0000256" key="2">
    <source>
        <dbReference type="ARBA" id="ARBA00023008"/>
    </source>
</evidence>
<gene>
    <name evidence="6" type="ORF">COT92_03340</name>
</gene>
<dbReference type="InterPro" id="IPR008972">
    <property type="entry name" value="Cupredoxin"/>
</dbReference>
<dbReference type="Gene3D" id="2.60.40.420">
    <property type="entry name" value="Cupredoxins - blue copper proteins"/>
    <property type="match status" value="1"/>
</dbReference>
<keyword evidence="4" id="KW-0472">Membrane</keyword>
<feature type="region of interest" description="Disordered" evidence="3">
    <location>
        <begin position="42"/>
        <end position="65"/>
    </location>
</feature>
<protein>
    <recommendedName>
        <fullName evidence="5">EfeO-type cupredoxin-like domain-containing protein</fullName>
    </recommendedName>
</protein>
<dbReference type="InterPro" id="IPR028096">
    <property type="entry name" value="EfeO_Cupredoxin"/>
</dbReference>
<keyword evidence="1" id="KW-0479">Metal-binding</keyword>
<dbReference type="PANTHER" id="PTHR38439:SF3">
    <property type="entry name" value="COPPER-RESISTANT CUPROPROTEIN COPI"/>
    <property type="match status" value="1"/>
</dbReference>
<dbReference type="InterPro" id="IPR050845">
    <property type="entry name" value="Cu-binding_ET"/>
</dbReference>
<sequence length="193" mass="21037">MDEDNTQNASSGGSKSALWIVLIVIVIGLIAYFALAGNDNKQQAGENESQSQEMMDDGSMTEEEVMKEDGDTITDGDGAMMDEGDAMTPNESQDDSTGQVGEVKTFTLEAGMFYFSPKEIRVRKGDRVKIVLNNVEGFHDFVIDEFNASTPQIQAPNTAEVEFVADKAGTFEFYCSVGNHRAMGMVGTFIVEE</sequence>
<evidence type="ECO:0000313" key="7">
    <source>
        <dbReference type="Proteomes" id="UP000230922"/>
    </source>
</evidence>
<keyword evidence="4" id="KW-0812">Transmembrane</keyword>
<feature type="domain" description="EfeO-type cupredoxin-like" evidence="5">
    <location>
        <begin position="102"/>
        <end position="185"/>
    </location>
</feature>
<dbReference type="AlphaFoldDB" id="A0A2H0VA87"/>
<dbReference type="PROSITE" id="PS00079">
    <property type="entry name" value="MULTICOPPER_OXIDASE1"/>
    <property type="match status" value="1"/>
</dbReference>
<accession>A0A2H0VA87</accession>
<dbReference type="Pfam" id="PF13473">
    <property type="entry name" value="Cupredoxin_1"/>
    <property type="match status" value="1"/>
</dbReference>
<evidence type="ECO:0000313" key="6">
    <source>
        <dbReference type="EMBL" id="PIR96004.1"/>
    </source>
</evidence>
<keyword evidence="4" id="KW-1133">Transmembrane helix</keyword>
<reference evidence="7" key="1">
    <citation type="submission" date="2017-09" db="EMBL/GenBank/DDBJ databases">
        <title>Depth-based differentiation of microbial function through sediment-hosted aquifers and enrichment of novel symbionts in the deep terrestrial subsurface.</title>
        <authorList>
            <person name="Probst A.J."/>
            <person name="Ladd B."/>
            <person name="Jarett J.K."/>
            <person name="Geller-Mcgrath D.E."/>
            <person name="Sieber C.M.K."/>
            <person name="Emerson J.B."/>
            <person name="Anantharaman K."/>
            <person name="Thomas B.C."/>
            <person name="Malmstrom R."/>
            <person name="Stieglmeier M."/>
            <person name="Klingl A."/>
            <person name="Woyke T."/>
            <person name="Ryan C.M."/>
            <person name="Banfield J.F."/>
        </authorList>
    </citation>
    <scope>NUCLEOTIDE SEQUENCE [LARGE SCALE GENOMIC DNA]</scope>
</reference>
<evidence type="ECO:0000256" key="1">
    <source>
        <dbReference type="ARBA" id="ARBA00022723"/>
    </source>
</evidence>
<feature type="compositionally biased region" description="Polar residues" evidence="3">
    <location>
        <begin position="42"/>
        <end position="53"/>
    </location>
</feature>
<dbReference type="SUPFAM" id="SSF49503">
    <property type="entry name" value="Cupredoxins"/>
    <property type="match status" value="1"/>
</dbReference>
<dbReference type="Proteomes" id="UP000230922">
    <property type="component" value="Unassembled WGS sequence"/>
</dbReference>
<dbReference type="PANTHER" id="PTHR38439">
    <property type="entry name" value="AURACYANIN-B"/>
    <property type="match status" value="1"/>
</dbReference>